<comment type="caution">
    <text evidence="7">The sequence shown here is derived from an EMBL/GenBank/DDBJ whole genome shotgun (WGS) entry which is preliminary data.</text>
</comment>
<sequence>MKHIDILIIGAGISGAVLAERYASIGKKVLIIEKRNHIAGNCYDYTDDNGILVSKYGAHLFHTNEEQVWNYVNTFSDWYSWEHKVIARVDDKTVPIPVNITTVNKLFDASITNEEQMKNWLEENREPFEKPANGEEAVLNRVGLVLYEKMFKHYTKKQWDKYPAELDASVLDRIPVRTNYDDRYFSDIFQALPVGGYTQLFENMLDHPNIDILLETDYFDVKHQYKGYEKLFYTGPVDRFFEFRHSLIEKLEYRSINFVSETVDAEFFQENSVVNYPGTEVDFTRIIEYKHFGNQISDKTTVVKEFTVDQGEPYYPVPNPKNQEIYARYKAEADKLTDVYFVGRLANYKYFNMDQAFKNALDLFHQLEKDSEFKTAV</sequence>
<evidence type="ECO:0000256" key="2">
    <source>
        <dbReference type="ARBA" id="ARBA00009321"/>
    </source>
</evidence>
<dbReference type="SUPFAM" id="SSF54373">
    <property type="entry name" value="FAD-linked reductases, C-terminal domain"/>
    <property type="match status" value="1"/>
</dbReference>
<reference evidence="8" key="1">
    <citation type="journal article" date="2019" name="Int. J. Syst. Evol. Microbiol.">
        <title>The Global Catalogue of Microorganisms (GCM) 10K type strain sequencing project: providing services to taxonomists for standard genome sequencing and annotation.</title>
        <authorList>
            <consortium name="The Broad Institute Genomics Platform"/>
            <consortium name="The Broad Institute Genome Sequencing Center for Infectious Disease"/>
            <person name="Wu L."/>
            <person name="Ma J."/>
        </authorList>
    </citation>
    <scope>NUCLEOTIDE SEQUENCE [LARGE SCALE GENOMIC DNA]</scope>
    <source>
        <strain evidence="8">CGMCC 1.16060</strain>
    </source>
</reference>
<keyword evidence="8" id="KW-1185">Reference proteome</keyword>
<comment type="cofactor">
    <cofactor evidence="1">
        <name>FAD</name>
        <dbReference type="ChEBI" id="CHEBI:57692"/>
    </cofactor>
</comment>
<evidence type="ECO:0000259" key="6">
    <source>
        <dbReference type="Pfam" id="PF03275"/>
    </source>
</evidence>
<dbReference type="EMBL" id="BMKP01000013">
    <property type="protein sequence ID" value="GGF28443.1"/>
    <property type="molecule type" value="Genomic_DNA"/>
</dbReference>
<name>A0ABQ1UW41_9FLAO</name>
<dbReference type="RefSeq" id="WP_163396432.1">
    <property type="nucleotide sequence ID" value="NZ_BMKP01000013.1"/>
</dbReference>
<evidence type="ECO:0000256" key="1">
    <source>
        <dbReference type="ARBA" id="ARBA00001974"/>
    </source>
</evidence>
<protein>
    <submittedName>
        <fullName evidence="7">UDP-galactopyranose mutase</fullName>
    </submittedName>
</protein>
<dbReference type="PANTHER" id="PTHR21197:SF0">
    <property type="entry name" value="UDP-GALACTOPYRANOSE MUTASE"/>
    <property type="match status" value="1"/>
</dbReference>
<evidence type="ECO:0000313" key="7">
    <source>
        <dbReference type="EMBL" id="GGF28443.1"/>
    </source>
</evidence>
<dbReference type="NCBIfam" id="TIGR00031">
    <property type="entry name" value="UDP-GALP_mutase"/>
    <property type="match status" value="1"/>
</dbReference>
<feature type="domain" description="UDP-galactopyranose mutase C-terminal" evidence="6">
    <location>
        <begin position="149"/>
        <end position="350"/>
    </location>
</feature>
<dbReference type="PANTHER" id="PTHR21197">
    <property type="entry name" value="UDP-GALACTOPYRANOSE MUTASE"/>
    <property type="match status" value="1"/>
</dbReference>
<comment type="similarity">
    <text evidence="2">Belongs to the UDP-galactopyranose/dTDP-fucopyranose mutase family.</text>
</comment>
<keyword evidence="3" id="KW-0285">Flavoprotein</keyword>
<dbReference type="Gene3D" id="3.40.50.720">
    <property type="entry name" value="NAD(P)-binding Rossmann-like Domain"/>
    <property type="match status" value="3"/>
</dbReference>
<evidence type="ECO:0000256" key="3">
    <source>
        <dbReference type="ARBA" id="ARBA00022630"/>
    </source>
</evidence>
<evidence type="ECO:0000256" key="5">
    <source>
        <dbReference type="ARBA" id="ARBA00023235"/>
    </source>
</evidence>
<dbReference type="Pfam" id="PF13450">
    <property type="entry name" value="NAD_binding_8"/>
    <property type="match status" value="1"/>
</dbReference>
<accession>A0ABQ1UW41</accession>
<keyword evidence="4" id="KW-0274">FAD</keyword>
<evidence type="ECO:0000256" key="4">
    <source>
        <dbReference type="ARBA" id="ARBA00022827"/>
    </source>
</evidence>
<dbReference type="Proteomes" id="UP000655016">
    <property type="component" value="Unassembled WGS sequence"/>
</dbReference>
<organism evidence="7 8">
    <name type="scientific">Flavobacterium limi</name>
    <dbReference type="NCBI Taxonomy" id="2045105"/>
    <lineage>
        <taxon>Bacteria</taxon>
        <taxon>Pseudomonadati</taxon>
        <taxon>Bacteroidota</taxon>
        <taxon>Flavobacteriia</taxon>
        <taxon>Flavobacteriales</taxon>
        <taxon>Flavobacteriaceae</taxon>
        <taxon>Flavobacterium</taxon>
    </lineage>
</organism>
<evidence type="ECO:0000313" key="8">
    <source>
        <dbReference type="Proteomes" id="UP000655016"/>
    </source>
</evidence>
<gene>
    <name evidence="7" type="primary">rfbD</name>
    <name evidence="7" type="ORF">GCM10011518_42220</name>
</gene>
<dbReference type="InterPro" id="IPR004379">
    <property type="entry name" value="UDP-GALP_mutase"/>
</dbReference>
<proteinExistence type="inferred from homology"/>
<dbReference type="Pfam" id="PF03275">
    <property type="entry name" value="GLF"/>
    <property type="match status" value="1"/>
</dbReference>
<dbReference type="InterPro" id="IPR015899">
    <property type="entry name" value="UDP-GalPyranose_mutase_C"/>
</dbReference>
<dbReference type="SUPFAM" id="SSF51971">
    <property type="entry name" value="Nucleotide-binding domain"/>
    <property type="match status" value="1"/>
</dbReference>
<keyword evidence="5" id="KW-0413">Isomerase</keyword>